<organism evidence="1 2">
    <name type="scientific">Aspergillus niger ATCC 13496</name>
    <dbReference type="NCBI Taxonomy" id="1353008"/>
    <lineage>
        <taxon>Eukaryota</taxon>
        <taxon>Fungi</taxon>
        <taxon>Dikarya</taxon>
        <taxon>Ascomycota</taxon>
        <taxon>Pezizomycotina</taxon>
        <taxon>Eurotiomycetes</taxon>
        <taxon>Eurotiomycetidae</taxon>
        <taxon>Eurotiales</taxon>
        <taxon>Aspergillaceae</taxon>
        <taxon>Aspergillus</taxon>
        <taxon>Aspergillus subgen. Circumdati</taxon>
    </lineage>
</organism>
<dbReference type="AlphaFoldDB" id="A0A370CFS1"/>
<reference evidence="1 2" key="1">
    <citation type="submission" date="2018-07" db="EMBL/GenBank/DDBJ databases">
        <title>Section-level genome sequencing of Aspergillus section Nigri to investigate inter- and intra-species variation.</title>
        <authorList>
            <consortium name="DOE Joint Genome Institute"/>
            <person name="Vesth T.C."/>
            <person name="Nybo J.L."/>
            <person name="Theobald S."/>
            <person name="Frisvad J.C."/>
            <person name="Larsen T.O."/>
            <person name="Nielsen K.F."/>
            <person name="Hoof J.B."/>
            <person name="Brandl J."/>
            <person name="Salamov A."/>
            <person name="Riley R."/>
            <person name="Gladden J.M."/>
            <person name="Phatale P."/>
            <person name="Nielsen M.T."/>
            <person name="Lyhne E.K."/>
            <person name="Kogle M.E."/>
            <person name="Strasser K."/>
            <person name="McDonnell E."/>
            <person name="Barry K."/>
            <person name="Clum A."/>
            <person name="Chen C."/>
            <person name="Nolan M."/>
            <person name="Sandor L."/>
            <person name="Kuo A."/>
            <person name="Lipzen A."/>
            <person name="Hainaut M."/>
            <person name="Drula E."/>
            <person name="Tsang A."/>
            <person name="Magnuson J.K."/>
            <person name="Henrissat B."/>
            <person name="Wiebenga A."/>
            <person name="Simmons B.A."/>
            <person name="Makela M.R."/>
            <person name="De vries R.P."/>
            <person name="Grigoriev I.V."/>
            <person name="Mortensen U.H."/>
            <person name="Baker S.E."/>
            <person name="Andersen M.R."/>
        </authorList>
    </citation>
    <scope>NUCLEOTIDE SEQUENCE [LARGE SCALE GENOMIC DNA]</scope>
    <source>
        <strain evidence="1 2">ATCC 13496</strain>
    </source>
</reference>
<evidence type="ECO:0000313" key="1">
    <source>
        <dbReference type="EMBL" id="RDH25616.1"/>
    </source>
</evidence>
<gene>
    <name evidence="1" type="ORF">M747DRAFT_291412</name>
</gene>
<dbReference type="EMBL" id="KZ851899">
    <property type="protein sequence ID" value="RDH25616.1"/>
    <property type="molecule type" value="Genomic_DNA"/>
</dbReference>
<dbReference type="Proteomes" id="UP000253845">
    <property type="component" value="Unassembled WGS sequence"/>
</dbReference>
<dbReference type="VEuPathDB" id="FungiDB:M747DRAFT_291412"/>
<protein>
    <submittedName>
        <fullName evidence="1">Uncharacterized protein</fullName>
    </submittedName>
</protein>
<evidence type="ECO:0000313" key="2">
    <source>
        <dbReference type="Proteomes" id="UP000253845"/>
    </source>
</evidence>
<proteinExistence type="predicted"/>
<accession>A0A370CFS1</accession>
<sequence length="88" mass="10060">MQLSLLLRRGKDSSCLATPRITSKTPEEYVIKSGNWLIRIQWFRIYLVSVDDAGFGSDLDGSIAQYPHRRLRIYFQEARSTVAQAILA</sequence>
<name>A0A370CFS1_ASPNG</name>